<dbReference type="Proteomes" id="UP000195696">
    <property type="component" value="Unassembled WGS sequence"/>
</dbReference>
<accession>A0A1G4ERA0</accession>
<reference evidence="1 2" key="1">
    <citation type="submission" date="2016-08" db="EMBL/GenBank/DDBJ databases">
        <authorList>
            <person name="Seilhamer J.J."/>
        </authorList>
    </citation>
    <scope>NUCLEOTIDE SEQUENCE [LARGE SCALE GENOMIC DNA]</scope>
    <source>
        <strain evidence="1 2">SDA_GO95</strain>
    </source>
</reference>
<protein>
    <submittedName>
        <fullName evidence="1">Uncharacterized protein</fullName>
    </submittedName>
</protein>
<organism evidence="1 2">
    <name type="scientific">Bacillus mycoides</name>
    <dbReference type="NCBI Taxonomy" id="1405"/>
    <lineage>
        <taxon>Bacteria</taxon>
        <taxon>Bacillati</taxon>
        <taxon>Bacillota</taxon>
        <taxon>Bacilli</taxon>
        <taxon>Bacillales</taxon>
        <taxon>Bacillaceae</taxon>
        <taxon>Bacillus</taxon>
        <taxon>Bacillus cereus group</taxon>
    </lineage>
</organism>
<sequence>MDVQDYIYKRRMIVGTSASLFGILRIAV</sequence>
<dbReference type="EMBL" id="FMAK01000052">
    <property type="protein sequence ID" value="SCB70434.1"/>
    <property type="molecule type" value="Genomic_DNA"/>
</dbReference>
<evidence type="ECO:0000313" key="1">
    <source>
        <dbReference type="EMBL" id="SCB70434.1"/>
    </source>
</evidence>
<evidence type="ECO:0000313" key="2">
    <source>
        <dbReference type="Proteomes" id="UP000195696"/>
    </source>
</evidence>
<gene>
    <name evidence="1" type="ORF">BWGO95_04604</name>
</gene>
<name>A0A1G4ERA0_BACMY</name>
<dbReference type="AlphaFoldDB" id="A0A1G4ERA0"/>
<proteinExistence type="predicted"/>